<name>A0AAU7ED56_9FLAO</name>
<accession>A0AAU7ED56</accession>
<dbReference type="Proteomes" id="UP001224325">
    <property type="component" value="Chromosome"/>
</dbReference>
<dbReference type="RefSeq" id="WP_308993893.1">
    <property type="nucleotide sequence ID" value="NZ_CP155618.1"/>
</dbReference>
<evidence type="ECO:0000313" key="1">
    <source>
        <dbReference type="EMBL" id="XBL13075.1"/>
    </source>
</evidence>
<protein>
    <submittedName>
        <fullName evidence="1">Uncharacterized protein</fullName>
    </submittedName>
</protein>
<dbReference type="EMBL" id="CP155618">
    <property type="protein sequence ID" value="XBL13075.1"/>
    <property type="molecule type" value="Genomic_DNA"/>
</dbReference>
<evidence type="ECO:0000313" key="2">
    <source>
        <dbReference type="Proteomes" id="UP001224325"/>
    </source>
</evidence>
<organism evidence="1 2">
    <name type="scientific">Mariniflexile litorale</name>
    <dbReference type="NCBI Taxonomy" id="3045158"/>
    <lineage>
        <taxon>Bacteria</taxon>
        <taxon>Pseudomonadati</taxon>
        <taxon>Bacteroidota</taxon>
        <taxon>Flavobacteriia</taxon>
        <taxon>Flavobacteriales</taxon>
        <taxon>Flavobacteriaceae</taxon>
        <taxon>Mariniflexile</taxon>
    </lineage>
</organism>
<sequence>MNEFVVEGLGYNLNVLTLVITSLTPKVNDPSLSEAPSSLASL</sequence>
<proteinExistence type="predicted"/>
<keyword evidence="2" id="KW-1185">Reference proteome</keyword>
<reference evidence="1" key="1">
    <citation type="submission" date="2024-04" db="EMBL/GenBank/DDBJ databases">
        <title>Mariniflexile litorale, isolated from the shallow sediments of the Sea of Japan.</title>
        <authorList>
            <person name="Romanenko L."/>
            <person name="Isaeva M."/>
        </authorList>
    </citation>
    <scope>NUCLEOTIDE SEQUENCE [LARGE SCALE GENOMIC DNA]</scope>
    <source>
        <strain evidence="1">KMM 9835</strain>
    </source>
</reference>
<dbReference type="AlphaFoldDB" id="A0AAU7ED56"/>
<dbReference type="KEGG" id="mlil:QLS71_012140"/>
<gene>
    <name evidence="1" type="ORF">QLS71_012140</name>
</gene>